<dbReference type="SUPFAM" id="SSF46689">
    <property type="entry name" value="Homeodomain-like"/>
    <property type="match status" value="1"/>
</dbReference>
<keyword evidence="1" id="KW-0805">Transcription regulation</keyword>
<dbReference type="STRING" id="909613.UO65_3676"/>
<evidence type="ECO:0000256" key="2">
    <source>
        <dbReference type="ARBA" id="ARBA00023125"/>
    </source>
</evidence>
<dbReference type="PROSITE" id="PS50977">
    <property type="entry name" value="HTH_TETR_2"/>
    <property type="match status" value="1"/>
</dbReference>
<dbReference type="GO" id="GO:0000976">
    <property type="term" value="F:transcription cis-regulatory region binding"/>
    <property type="evidence" value="ECO:0007669"/>
    <property type="project" value="TreeGrafter"/>
</dbReference>
<reference evidence="6 7" key="1">
    <citation type="journal article" date="2014" name="Genome Announc.">
        <title>Draft Genome Sequence of the Antitrypanosomally Active Sponge-Associated Bacterium Actinokineospora sp. Strain EG49.</title>
        <authorList>
            <person name="Harjes J."/>
            <person name="Ryu T."/>
            <person name="Abdelmohsen U.R."/>
            <person name="Moitinho-Silva L."/>
            <person name="Horn H."/>
            <person name="Ravasi T."/>
            <person name="Hentschel U."/>
        </authorList>
    </citation>
    <scope>NUCLEOTIDE SEQUENCE [LARGE SCALE GENOMIC DNA]</scope>
    <source>
        <strain evidence="6 7">EG49</strain>
    </source>
</reference>
<dbReference type="InterPro" id="IPR036271">
    <property type="entry name" value="Tet_transcr_reg_TetR-rel_C_sf"/>
</dbReference>
<dbReference type="Proteomes" id="UP000019277">
    <property type="component" value="Unassembled WGS sequence"/>
</dbReference>
<comment type="caution">
    <text evidence="6">The sequence shown here is derived from an EMBL/GenBank/DDBJ whole genome shotgun (WGS) entry which is preliminary data.</text>
</comment>
<sequence>MAANASGSPRSRMTVEQRRDQLLRIGARLLADRPYDEVWVDQVAELAQVSRGLLYHYFPTKRDFATAIIQTEADRMPAMTEPDPALPVAEQLVAGLDAYFRYAEDNEAGYRALHGGAALADEKVRAILAANHTRQEDWVVDALHPGGGAPVALRVAVRGWMAFIVAVCLDWLRERALTRDEARDLCARALFRLTGLPG</sequence>
<feature type="domain" description="HTH tetR-type" evidence="5">
    <location>
        <begin position="16"/>
        <end position="76"/>
    </location>
</feature>
<dbReference type="OrthoDB" id="8479950at2"/>
<evidence type="ECO:0000256" key="1">
    <source>
        <dbReference type="ARBA" id="ARBA00023015"/>
    </source>
</evidence>
<evidence type="ECO:0000313" key="7">
    <source>
        <dbReference type="Proteomes" id="UP000019277"/>
    </source>
</evidence>
<dbReference type="SUPFAM" id="SSF48498">
    <property type="entry name" value="Tetracyclin repressor-like, C-terminal domain"/>
    <property type="match status" value="1"/>
</dbReference>
<dbReference type="GO" id="GO:0003700">
    <property type="term" value="F:DNA-binding transcription factor activity"/>
    <property type="evidence" value="ECO:0007669"/>
    <property type="project" value="TreeGrafter"/>
</dbReference>
<evidence type="ECO:0000259" key="5">
    <source>
        <dbReference type="PROSITE" id="PS50977"/>
    </source>
</evidence>
<keyword evidence="3" id="KW-0804">Transcription</keyword>
<dbReference type="eggNOG" id="COG1309">
    <property type="taxonomic scope" value="Bacteria"/>
</dbReference>
<dbReference type="InterPro" id="IPR009057">
    <property type="entry name" value="Homeodomain-like_sf"/>
</dbReference>
<dbReference type="PANTHER" id="PTHR30055">
    <property type="entry name" value="HTH-TYPE TRANSCRIPTIONAL REGULATOR RUTR"/>
    <property type="match status" value="1"/>
</dbReference>
<dbReference type="RefSeq" id="WP_035284066.1">
    <property type="nucleotide sequence ID" value="NZ_AYXG01000133.1"/>
</dbReference>
<dbReference type="PATRIC" id="fig|909613.9.peg.3677"/>
<dbReference type="EMBL" id="AYXG01000133">
    <property type="protein sequence ID" value="EWC61031.1"/>
    <property type="molecule type" value="Genomic_DNA"/>
</dbReference>
<keyword evidence="2 4" id="KW-0238">DNA-binding</keyword>
<evidence type="ECO:0000256" key="3">
    <source>
        <dbReference type="ARBA" id="ARBA00023163"/>
    </source>
</evidence>
<proteinExistence type="predicted"/>
<feature type="DNA-binding region" description="H-T-H motif" evidence="4">
    <location>
        <begin position="39"/>
        <end position="58"/>
    </location>
</feature>
<dbReference type="InterPro" id="IPR054129">
    <property type="entry name" value="DesT_TetR_C"/>
</dbReference>
<keyword evidence="7" id="KW-1185">Reference proteome</keyword>
<protein>
    <submittedName>
        <fullName evidence="6">Transcriptional regulator, TetR family</fullName>
    </submittedName>
</protein>
<name>W7IX57_9PSEU</name>
<dbReference type="Pfam" id="PF00440">
    <property type="entry name" value="TetR_N"/>
    <property type="match status" value="1"/>
</dbReference>
<dbReference type="AlphaFoldDB" id="W7IX57"/>
<evidence type="ECO:0000313" key="6">
    <source>
        <dbReference type="EMBL" id="EWC61031.1"/>
    </source>
</evidence>
<dbReference type="Pfam" id="PF21943">
    <property type="entry name" value="TetR_C_46"/>
    <property type="match status" value="1"/>
</dbReference>
<dbReference type="InterPro" id="IPR050109">
    <property type="entry name" value="HTH-type_TetR-like_transc_reg"/>
</dbReference>
<dbReference type="Gene3D" id="1.10.357.10">
    <property type="entry name" value="Tetracycline Repressor, domain 2"/>
    <property type="match status" value="1"/>
</dbReference>
<dbReference type="PANTHER" id="PTHR30055:SF174">
    <property type="entry name" value="TRANSCRIPTIONAL REGULATORY PROTEIN (PROBABLY TETR-FAMILY)-RELATED"/>
    <property type="match status" value="1"/>
</dbReference>
<gene>
    <name evidence="6" type="ORF">UO65_3676</name>
</gene>
<dbReference type="InterPro" id="IPR001647">
    <property type="entry name" value="HTH_TetR"/>
</dbReference>
<evidence type="ECO:0000256" key="4">
    <source>
        <dbReference type="PROSITE-ProRule" id="PRU00335"/>
    </source>
</evidence>
<accession>W7IX57</accession>
<organism evidence="6 7">
    <name type="scientific">Actinokineospora spheciospongiae</name>
    <dbReference type="NCBI Taxonomy" id="909613"/>
    <lineage>
        <taxon>Bacteria</taxon>
        <taxon>Bacillati</taxon>
        <taxon>Actinomycetota</taxon>
        <taxon>Actinomycetes</taxon>
        <taxon>Pseudonocardiales</taxon>
        <taxon>Pseudonocardiaceae</taxon>
        <taxon>Actinokineospora</taxon>
    </lineage>
</organism>